<accession>A0A916ZCG3</accession>
<evidence type="ECO:0000313" key="2">
    <source>
        <dbReference type="Proteomes" id="UP000644699"/>
    </source>
</evidence>
<dbReference type="Proteomes" id="UP000644699">
    <property type="component" value="Unassembled WGS sequence"/>
</dbReference>
<evidence type="ECO:0000313" key="1">
    <source>
        <dbReference type="EMBL" id="GGD87965.1"/>
    </source>
</evidence>
<dbReference type="RefSeq" id="WP_188906490.1">
    <property type="nucleotide sequence ID" value="NZ_BMIQ01000001.1"/>
</dbReference>
<dbReference type="EMBL" id="BMIQ01000001">
    <property type="protein sequence ID" value="GGD87965.1"/>
    <property type="molecule type" value="Genomic_DNA"/>
</dbReference>
<name>A0A916ZCG3_9HYPH</name>
<sequence length="91" mass="10123">MTRVIAAADLLRLLALPPETAVLSSDDYATAADLFAAIEAAKVEREEFVVLLTVTRRVGHHQRRPDGVWTMTEYQLTPEGTRRLDFPADQG</sequence>
<dbReference type="AlphaFoldDB" id="A0A916ZCG3"/>
<reference evidence="1" key="1">
    <citation type="journal article" date="2014" name="Int. J. Syst. Evol. Microbiol.">
        <title>Complete genome sequence of Corynebacterium casei LMG S-19264T (=DSM 44701T), isolated from a smear-ripened cheese.</title>
        <authorList>
            <consortium name="US DOE Joint Genome Institute (JGI-PGF)"/>
            <person name="Walter F."/>
            <person name="Albersmeier A."/>
            <person name="Kalinowski J."/>
            <person name="Ruckert C."/>
        </authorList>
    </citation>
    <scope>NUCLEOTIDE SEQUENCE</scope>
    <source>
        <strain evidence="1">CGMCC 1.15367</strain>
    </source>
</reference>
<protein>
    <submittedName>
        <fullName evidence="1">Uncharacterized protein</fullName>
    </submittedName>
</protein>
<keyword evidence="2" id="KW-1185">Reference proteome</keyword>
<reference evidence="1" key="2">
    <citation type="submission" date="2020-09" db="EMBL/GenBank/DDBJ databases">
        <authorList>
            <person name="Sun Q."/>
            <person name="Zhou Y."/>
        </authorList>
    </citation>
    <scope>NUCLEOTIDE SEQUENCE</scope>
    <source>
        <strain evidence="1">CGMCC 1.15367</strain>
    </source>
</reference>
<proteinExistence type="predicted"/>
<organism evidence="1 2">
    <name type="scientific">Aureimonas endophytica</name>
    <dbReference type="NCBI Taxonomy" id="2027858"/>
    <lineage>
        <taxon>Bacteria</taxon>
        <taxon>Pseudomonadati</taxon>
        <taxon>Pseudomonadota</taxon>
        <taxon>Alphaproteobacteria</taxon>
        <taxon>Hyphomicrobiales</taxon>
        <taxon>Aurantimonadaceae</taxon>
        <taxon>Aureimonas</taxon>
    </lineage>
</organism>
<gene>
    <name evidence="1" type="ORF">GCM10011390_03410</name>
</gene>
<comment type="caution">
    <text evidence="1">The sequence shown here is derived from an EMBL/GenBank/DDBJ whole genome shotgun (WGS) entry which is preliminary data.</text>
</comment>